<sequence>MTSTIDSGKESSHDSMILAKNADLVVLLTLGRIGRDRFHTQGCKQEL</sequence>
<keyword evidence="2" id="KW-1185">Reference proteome</keyword>
<evidence type="ECO:0000313" key="1">
    <source>
        <dbReference type="EMBL" id="CDS00224.1"/>
    </source>
</evidence>
<dbReference type="EMBL" id="CCFA01002217">
    <property type="protein sequence ID" value="CDS00224.1"/>
    <property type="molecule type" value="Genomic_DNA"/>
</dbReference>
<evidence type="ECO:0000313" key="2">
    <source>
        <dbReference type="Proteomes" id="UP000242770"/>
    </source>
</evidence>
<proteinExistence type="predicted"/>
<gene>
    <name evidence="1" type="primary">SSCI38420.1</name>
</gene>
<dbReference type="AlphaFoldDB" id="A0A0F7RYP9"/>
<organism evidence="1 2">
    <name type="scientific">Sporisorium scitamineum</name>
    <dbReference type="NCBI Taxonomy" id="49012"/>
    <lineage>
        <taxon>Eukaryota</taxon>
        <taxon>Fungi</taxon>
        <taxon>Dikarya</taxon>
        <taxon>Basidiomycota</taxon>
        <taxon>Ustilaginomycotina</taxon>
        <taxon>Ustilaginomycetes</taxon>
        <taxon>Ustilaginales</taxon>
        <taxon>Ustilaginaceae</taxon>
        <taxon>Sporisorium</taxon>
    </lineage>
</organism>
<accession>A0A0F7RYP9</accession>
<reference evidence="2" key="1">
    <citation type="submission" date="2014-06" db="EMBL/GenBank/DDBJ databases">
        <authorList>
            <person name="Berkman P.J."/>
        </authorList>
    </citation>
    <scope>NUCLEOTIDE SEQUENCE [LARGE SCALE GENOMIC DNA]</scope>
</reference>
<dbReference type="Proteomes" id="UP000242770">
    <property type="component" value="Unassembled WGS sequence"/>
</dbReference>
<protein>
    <submittedName>
        <fullName evidence="1">Uncharacterized protein</fullName>
    </submittedName>
</protein>
<name>A0A0F7RYP9_9BASI</name>